<dbReference type="InterPro" id="IPR052548">
    <property type="entry name" value="Type_VII_TA_antitoxin"/>
</dbReference>
<dbReference type="PANTHER" id="PTHR33933">
    <property type="entry name" value="NUCLEOTIDYLTRANSFERASE"/>
    <property type="match status" value="1"/>
</dbReference>
<dbReference type="GO" id="GO:0016779">
    <property type="term" value="F:nucleotidyltransferase activity"/>
    <property type="evidence" value="ECO:0007669"/>
    <property type="project" value="InterPro"/>
</dbReference>
<gene>
    <name evidence="2" type="ORF">H9756_02245</name>
</gene>
<sequence length="111" mass="12715">MTEEKIREVVDRFAQEAKRIYGTKLQEIILYGSCARGDFKGNSDIDILILLNVPLESLSSERKLILDISDQLDLDYDVVLAPVIQNYAVYQKYIPVSVFYQNVEREGVKIA</sequence>
<comment type="caution">
    <text evidence="2">The sequence shown here is derived from an EMBL/GenBank/DDBJ whole genome shotgun (WGS) entry which is preliminary data.</text>
</comment>
<dbReference type="EMBL" id="DWWI01000052">
    <property type="protein sequence ID" value="HJC42493.1"/>
    <property type="molecule type" value="Genomic_DNA"/>
</dbReference>
<dbReference type="Proteomes" id="UP000823895">
    <property type="component" value="Unassembled WGS sequence"/>
</dbReference>
<reference evidence="2" key="1">
    <citation type="journal article" date="2021" name="PeerJ">
        <title>Extensive microbial diversity within the chicken gut microbiome revealed by metagenomics and culture.</title>
        <authorList>
            <person name="Gilroy R."/>
            <person name="Ravi A."/>
            <person name="Getino M."/>
            <person name="Pursley I."/>
            <person name="Horton D.L."/>
            <person name="Alikhan N.F."/>
            <person name="Baker D."/>
            <person name="Gharbi K."/>
            <person name="Hall N."/>
            <person name="Watson M."/>
            <person name="Adriaenssens E.M."/>
            <person name="Foster-Nyarko E."/>
            <person name="Jarju S."/>
            <person name="Secka A."/>
            <person name="Antonio M."/>
            <person name="Oren A."/>
            <person name="Chaudhuri R.R."/>
            <person name="La Ragione R."/>
            <person name="Hildebrand F."/>
            <person name="Pallen M.J."/>
        </authorList>
    </citation>
    <scope>NUCLEOTIDE SEQUENCE</scope>
    <source>
        <strain evidence="2">CHK165-2605</strain>
    </source>
</reference>
<evidence type="ECO:0000259" key="1">
    <source>
        <dbReference type="Pfam" id="PF01909"/>
    </source>
</evidence>
<dbReference type="SUPFAM" id="SSF81301">
    <property type="entry name" value="Nucleotidyltransferase"/>
    <property type="match status" value="1"/>
</dbReference>
<evidence type="ECO:0000313" key="2">
    <source>
        <dbReference type="EMBL" id="HJC42493.1"/>
    </source>
</evidence>
<dbReference type="Gene3D" id="3.30.460.10">
    <property type="entry name" value="Beta Polymerase, domain 2"/>
    <property type="match status" value="1"/>
</dbReference>
<dbReference type="Pfam" id="PF01909">
    <property type="entry name" value="NTP_transf_2"/>
    <property type="match status" value="1"/>
</dbReference>
<reference evidence="2" key="2">
    <citation type="submission" date="2021-04" db="EMBL/GenBank/DDBJ databases">
        <authorList>
            <person name="Gilroy R."/>
        </authorList>
    </citation>
    <scope>NUCLEOTIDE SEQUENCE</scope>
    <source>
        <strain evidence="2">CHK165-2605</strain>
    </source>
</reference>
<name>A0A9D2T0E0_9FIRM</name>
<feature type="domain" description="Polymerase nucleotidyl transferase" evidence="1">
    <location>
        <begin position="11"/>
        <end position="84"/>
    </location>
</feature>
<dbReference type="InterPro" id="IPR002934">
    <property type="entry name" value="Polymerase_NTP_transf_dom"/>
</dbReference>
<dbReference type="CDD" id="cd05403">
    <property type="entry name" value="NT_KNTase_like"/>
    <property type="match status" value="1"/>
</dbReference>
<evidence type="ECO:0000313" key="3">
    <source>
        <dbReference type="Proteomes" id="UP000823895"/>
    </source>
</evidence>
<dbReference type="PANTHER" id="PTHR33933:SF1">
    <property type="entry name" value="PROTEIN ADENYLYLTRANSFERASE MNTA-RELATED"/>
    <property type="match status" value="1"/>
</dbReference>
<accession>A0A9D2T0E0</accession>
<organism evidence="2 3">
    <name type="scientific">Candidatus Mediterraneibacter gallistercoris</name>
    <dbReference type="NCBI Taxonomy" id="2838671"/>
    <lineage>
        <taxon>Bacteria</taxon>
        <taxon>Bacillati</taxon>
        <taxon>Bacillota</taxon>
        <taxon>Clostridia</taxon>
        <taxon>Lachnospirales</taxon>
        <taxon>Lachnospiraceae</taxon>
        <taxon>Mediterraneibacter</taxon>
    </lineage>
</organism>
<dbReference type="AlphaFoldDB" id="A0A9D2T0E0"/>
<dbReference type="InterPro" id="IPR043519">
    <property type="entry name" value="NT_sf"/>
</dbReference>
<proteinExistence type="predicted"/>
<protein>
    <submittedName>
        <fullName evidence="2">Nucleotidyltransferase domain-containing protein</fullName>
    </submittedName>
</protein>